<reference evidence="1 2" key="1">
    <citation type="journal article" date="2021" name="Hortic Res">
        <title>High-quality reference genome and annotation aids understanding of berry development for evergreen blueberry (Vaccinium darrowii).</title>
        <authorList>
            <person name="Yu J."/>
            <person name="Hulse-Kemp A.M."/>
            <person name="Babiker E."/>
            <person name="Staton M."/>
        </authorList>
    </citation>
    <scope>NUCLEOTIDE SEQUENCE [LARGE SCALE GENOMIC DNA]</scope>
    <source>
        <strain evidence="2">cv. NJ 8807/NJ 8810</strain>
        <tissue evidence="1">Young leaf</tissue>
    </source>
</reference>
<dbReference type="Proteomes" id="UP000828048">
    <property type="component" value="Chromosome 3"/>
</dbReference>
<comment type="caution">
    <text evidence="1">The sequence shown here is derived from an EMBL/GenBank/DDBJ whole genome shotgun (WGS) entry which is preliminary data.</text>
</comment>
<evidence type="ECO:0000313" key="2">
    <source>
        <dbReference type="Proteomes" id="UP000828048"/>
    </source>
</evidence>
<name>A0ACB7YVQ0_9ERIC</name>
<gene>
    <name evidence="1" type="ORF">Vadar_014051</name>
</gene>
<organism evidence="1 2">
    <name type="scientific">Vaccinium darrowii</name>
    <dbReference type="NCBI Taxonomy" id="229202"/>
    <lineage>
        <taxon>Eukaryota</taxon>
        <taxon>Viridiplantae</taxon>
        <taxon>Streptophyta</taxon>
        <taxon>Embryophyta</taxon>
        <taxon>Tracheophyta</taxon>
        <taxon>Spermatophyta</taxon>
        <taxon>Magnoliopsida</taxon>
        <taxon>eudicotyledons</taxon>
        <taxon>Gunneridae</taxon>
        <taxon>Pentapetalae</taxon>
        <taxon>asterids</taxon>
        <taxon>Ericales</taxon>
        <taxon>Ericaceae</taxon>
        <taxon>Vaccinioideae</taxon>
        <taxon>Vaccinieae</taxon>
        <taxon>Vaccinium</taxon>
    </lineage>
</organism>
<sequence>MTQLEYRKILNVSIANQFNEALRTLLSRLISQATSGGIQQKFATGNESGPDNQTIYGLMQCTPDLSKQDCSFCLETIMTDQPSCIGESEGGRIYLPSCNMQFDIGPFFSQIPADLPPG</sequence>
<proteinExistence type="predicted"/>
<dbReference type="EMBL" id="CM037153">
    <property type="protein sequence ID" value="KAH7857562.1"/>
    <property type="molecule type" value="Genomic_DNA"/>
</dbReference>
<accession>A0ACB7YVQ0</accession>
<protein>
    <submittedName>
        <fullName evidence="1">Uncharacterized protein</fullName>
    </submittedName>
</protein>
<keyword evidence="2" id="KW-1185">Reference proteome</keyword>
<evidence type="ECO:0000313" key="1">
    <source>
        <dbReference type="EMBL" id="KAH7857562.1"/>
    </source>
</evidence>